<comment type="caution">
    <text evidence="2">The sequence shown here is derived from an EMBL/GenBank/DDBJ whole genome shotgun (WGS) entry which is preliminary data.</text>
</comment>
<feature type="non-terminal residue" evidence="2">
    <location>
        <position position="1"/>
    </location>
</feature>
<organism evidence="2">
    <name type="scientific">marine sediment metagenome</name>
    <dbReference type="NCBI Taxonomy" id="412755"/>
    <lineage>
        <taxon>unclassified sequences</taxon>
        <taxon>metagenomes</taxon>
        <taxon>ecological metagenomes</taxon>
    </lineage>
</organism>
<proteinExistence type="predicted"/>
<evidence type="ECO:0000259" key="1">
    <source>
        <dbReference type="Pfam" id="PF07596"/>
    </source>
</evidence>
<sequence length="122" mass="12885">GVGNNEKMIKGNTGIGEFTDGLSNTILLTENAAATQWCSSGPNSVHWIGNTDWTTLTGAFNVVDRAGKTWRKNMNSVSSGHSGGVVGLAMADGSIRVTPETTSKEVYFALLSRNENLPVPSN</sequence>
<accession>X0WNW7</accession>
<protein>
    <recommendedName>
        <fullName evidence="1">DUF1559 domain-containing protein</fullName>
    </recommendedName>
</protein>
<reference evidence="2" key="1">
    <citation type="journal article" date="2014" name="Front. Microbiol.">
        <title>High frequency of phylogenetically diverse reductive dehalogenase-homologous genes in deep subseafloor sedimentary metagenomes.</title>
        <authorList>
            <person name="Kawai M."/>
            <person name="Futagami T."/>
            <person name="Toyoda A."/>
            <person name="Takaki Y."/>
            <person name="Nishi S."/>
            <person name="Hori S."/>
            <person name="Arai W."/>
            <person name="Tsubouchi T."/>
            <person name="Morono Y."/>
            <person name="Uchiyama I."/>
            <person name="Ito T."/>
            <person name="Fujiyama A."/>
            <person name="Inagaki F."/>
            <person name="Takami H."/>
        </authorList>
    </citation>
    <scope>NUCLEOTIDE SEQUENCE</scope>
    <source>
        <strain evidence="2">Expedition CK06-06</strain>
    </source>
</reference>
<dbReference type="InterPro" id="IPR011453">
    <property type="entry name" value="DUF1559"/>
</dbReference>
<dbReference type="EMBL" id="BARS01045408">
    <property type="protein sequence ID" value="GAG32340.1"/>
    <property type="molecule type" value="Genomic_DNA"/>
</dbReference>
<name>X0WNW7_9ZZZZ</name>
<feature type="domain" description="DUF1559" evidence="1">
    <location>
        <begin position="12"/>
        <end position="102"/>
    </location>
</feature>
<gene>
    <name evidence="2" type="ORF">S01H1_68465</name>
</gene>
<dbReference type="Pfam" id="PF07596">
    <property type="entry name" value="SBP_bac_10"/>
    <property type="match status" value="1"/>
</dbReference>
<dbReference type="AlphaFoldDB" id="X0WNW7"/>
<evidence type="ECO:0000313" key="2">
    <source>
        <dbReference type="EMBL" id="GAG32340.1"/>
    </source>
</evidence>